<reference evidence="3" key="1">
    <citation type="journal article" date="2019" name="Int. J. Syst. Evol. Microbiol.">
        <title>The Global Catalogue of Microorganisms (GCM) 10K type strain sequencing project: providing services to taxonomists for standard genome sequencing and annotation.</title>
        <authorList>
            <consortium name="The Broad Institute Genomics Platform"/>
            <consortium name="The Broad Institute Genome Sequencing Center for Infectious Disease"/>
            <person name="Wu L."/>
            <person name="Ma J."/>
        </authorList>
    </citation>
    <scope>NUCLEOTIDE SEQUENCE [LARGE SCALE GENOMIC DNA]</scope>
    <source>
        <strain evidence="3">JCM 18014</strain>
    </source>
</reference>
<dbReference type="Pfam" id="PF01381">
    <property type="entry name" value="HTH_3"/>
    <property type="match status" value="1"/>
</dbReference>
<feature type="domain" description="HTH cro/C1-type" evidence="1">
    <location>
        <begin position="1"/>
        <end position="44"/>
    </location>
</feature>
<protein>
    <recommendedName>
        <fullName evidence="1">HTH cro/C1-type domain-containing protein</fullName>
    </recommendedName>
</protein>
<proteinExistence type="predicted"/>
<dbReference type="Proteomes" id="UP001500518">
    <property type="component" value="Unassembled WGS sequence"/>
</dbReference>
<dbReference type="CDD" id="cd00093">
    <property type="entry name" value="HTH_XRE"/>
    <property type="match status" value="2"/>
</dbReference>
<dbReference type="SUPFAM" id="SSF47413">
    <property type="entry name" value="lambda repressor-like DNA-binding domains"/>
    <property type="match status" value="2"/>
</dbReference>
<evidence type="ECO:0000313" key="2">
    <source>
        <dbReference type="EMBL" id="GAA5047824.1"/>
    </source>
</evidence>
<organism evidence="2 3">
    <name type="scientific">Erythrobacter westpacificensis</name>
    <dbReference type="NCBI Taxonomy" id="1055231"/>
    <lineage>
        <taxon>Bacteria</taxon>
        <taxon>Pseudomonadati</taxon>
        <taxon>Pseudomonadota</taxon>
        <taxon>Alphaproteobacteria</taxon>
        <taxon>Sphingomonadales</taxon>
        <taxon>Erythrobacteraceae</taxon>
        <taxon>Erythrobacter/Porphyrobacter group</taxon>
        <taxon>Erythrobacter</taxon>
    </lineage>
</organism>
<sequence>MDEFAAVLGIKRETLSRIDNDRKLPSYKTLRRYLDLLDMDLDAVAQQGVSSKPPIPEYPEVCLQLGEALETGREKEGLTLRQLEEHTGISYSQLSRLTRGQFKGGKHVEIKYLDGNREFDDDTLAWFTHPMLDYLSEVGGFRRDLGRRGY</sequence>
<accession>A0ABP9K0J0</accession>
<dbReference type="Gene3D" id="1.10.260.40">
    <property type="entry name" value="lambda repressor-like DNA-binding domains"/>
    <property type="match status" value="2"/>
</dbReference>
<evidence type="ECO:0000259" key="1">
    <source>
        <dbReference type="PROSITE" id="PS50943"/>
    </source>
</evidence>
<dbReference type="PROSITE" id="PS50943">
    <property type="entry name" value="HTH_CROC1"/>
    <property type="match status" value="2"/>
</dbReference>
<dbReference type="InterPro" id="IPR010982">
    <property type="entry name" value="Lambda_DNA-bd_dom_sf"/>
</dbReference>
<comment type="caution">
    <text evidence="2">The sequence shown here is derived from an EMBL/GenBank/DDBJ whole genome shotgun (WGS) entry which is preliminary data.</text>
</comment>
<gene>
    <name evidence="2" type="ORF">GCM10023208_04500</name>
</gene>
<evidence type="ECO:0000313" key="3">
    <source>
        <dbReference type="Proteomes" id="UP001500518"/>
    </source>
</evidence>
<dbReference type="EMBL" id="BAABHV010000004">
    <property type="protein sequence ID" value="GAA5047824.1"/>
    <property type="molecule type" value="Genomic_DNA"/>
</dbReference>
<keyword evidence="3" id="KW-1185">Reference proteome</keyword>
<dbReference type="RefSeq" id="WP_346031515.1">
    <property type="nucleotide sequence ID" value="NZ_BAABHV010000004.1"/>
</dbReference>
<name>A0ABP9K0J0_9SPHN</name>
<dbReference type="InterPro" id="IPR001387">
    <property type="entry name" value="Cro/C1-type_HTH"/>
</dbReference>
<feature type="domain" description="HTH cro/C1-type" evidence="1">
    <location>
        <begin position="69"/>
        <end position="101"/>
    </location>
</feature>